<dbReference type="InterPro" id="IPR001173">
    <property type="entry name" value="Glyco_trans_2-like"/>
</dbReference>
<dbReference type="InterPro" id="IPR029044">
    <property type="entry name" value="Nucleotide-diphossugar_trans"/>
</dbReference>
<protein>
    <recommendedName>
        <fullName evidence="10">Glycosyltransferase 2-like domain-containing protein</fullName>
    </recommendedName>
</protein>
<keyword evidence="3" id="KW-0808">Transferase</keyword>
<feature type="domain" description="Glycosyltransferase 2-like" evidence="10">
    <location>
        <begin position="103"/>
        <end position="233"/>
    </location>
</feature>
<sequence length="283" mass="32031">MDGLSTTTILPESFEGTRDDVTEQIMVIWGGQVRAPLIVQLLRIAVVLCLAMSLMLFVERVYMGSVFVLVKLFGRNPEKRYKWEPMKDDVELGNSAYPMVLVQIPMYNEIEVYQLSIGAACGLSWPLDRIIVQVLDDSTDPLIKDMVELECQRWASKGINIKYQVRDNRNGHKAGSLKEGFKHDYVKQCDYVAIFDADFQPEPDFLCRTIPFLVHNPELGLVQARWKFGNVPNGNLSCEDGLLVWSFEKKCGGKVMMVESIGVDKVMGVRLEIGDLGLLRIYS</sequence>
<evidence type="ECO:0000256" key="4">
    <source>
        <dbReference type="ARBA" id="ARBA00022692"/>
    </source>
</evidence>
<dbReference type="GO" id="GO:0071555">
    <property type="term" value="P:cell wall organization"/>
    <property type="evidence" value="ECO:0007669"/>
    <property type="project" value="UniProtKB-KW"/>
</dbReference>
<feature type="transmembrane region" description="Helical" evidence="9">
    <location>
        <begin position="37"/>
        <end position="58"/>
    </location>
</feature>
<organism evidence="11 12">
    <name type="scientific">Escallonia rubra</name>
    <dbReference type="NCBI Taxonomy" id="112253"/>
    <lineage>
        <taxon>Eukaryota</taxon>
        <taxon>Viridiplantae</taxon>
        <taxon>Streptophyta</taxon>
        <taxon>Embryophyta</taxon>
        <taxon>Tracheophyta</taxon>
        <taxon>Spermatophyta</taxon>
        <taxon>Magnoliopsida</taxon>
        <taxon>eudicotyledons</taxon>
        <taxon>Gunneridae</taxon>
        <taxon>Pentapetalae</taxon>
        <taxon>asterids</taxon>
        <taxon>campanulids</taxon>
        <taxon>Escalloniales</taxon>
        <taxon>Escalloniaceae</taxon>
        <taxon>Escallonia</taxon>
    </lineage>
</organism>
<evidence type="ECO:0000313" key="11">
    <source>
        <dbReference type="EMBL" id="KAK2981514.1"/>
    </source>
</evidence>
<keyword evidence="6" id="KW-0333">Golgi apparatus</keyword>
<gene>
    <name evidence="11" type="ORF">RJ640_030976</name>
</gene>
<proteinExistence type="predicted"/>
<name>A0AA88R2B6_9ASTE</name>
<keyword evidence="5 9" id="KW-1133">Transmembrane helix</keyword>
<evidence type="ECO:0000313" key="12">
    <source>
        <dbReference type="Proteomes" id="UP001187471"/>
    </source>
</evidence>
<keyword evidence="8" id="KW-0961">Cell wall biogenesis/degradation</keyword>
<dbReference type="AlphaFoldDB" id="A0AA88R2B6"/>
<dbReference type="Proteomes" id="UP001187471">
    <property type="component" value="Unassembled WGS sequence"/>
</dbReference>
<evidence type="ECO:0000256" key="8">
    <source>
        <dbReference type="ARBA" id="ARBA00023316"/>
    </source>
</evidence>
<keyword evidence="2" id="KW-0328">Glycosyltransferase</keyword>
<dbReference type="GO" id="GO:0000139">
    <property type="term" value="C:Golgi membrane"/>
    <property type="evidence" value="ECO:0007669"/>
    <property type="project" value="UniProtKB-SubCell"/>
</dbReference>
<dbReference type="Gene3D" id="3.90.550.10">
    <property type="entry name" value="Spore Coat Polysaccharide Biosynthesis Protein SpsA, Chain A"/>
    <property type="match status" value="1"/>
</dbReference>
<evidence type="ECO:0000256" key="5">
    <source>
        <dbReference type="ARBA" id="ARBA00022989"/>
    </source>
</evidence>
<reference evidence="11" key="1">
    <citation type="submission" date="2022-12" db="EMBL/GenBank/DDBJ databases">
        <title>Draft genome assemblies for two species of Escallonia (Escalloniales).</title>
        <authorList>
            <person name="Chanderbali A."/>
            <person name="Dervinis C."/>
            <person name="Anghel I."/>
            <person name="Soltis D."/>
            <person name="Soltis P."/>
            <person name="Zapata F."/>
        </authorList>
    </citation>
    <scope>NUCLEOTIDE SEQUENCE</scope>
    <source>
        <strain evidence="11">UCBG92.1500</strain>
        <tissue evidence="11">Leaf</tissue>
    </source>
</reference>
<keyword evidence="4 9" id="KW-0812">Transmembrane</keyword>
<evidence type="ECO:0000256" key="1">
    <source>
        <dbReference type="ARBA" id="ARBA00004653"/>
    </source>
</evidence>
<dbReference type="SUPFAM" id="SSF53448">
    <property type="entry name" value="Nucleotide-diphospho-sugar transferases"/>
    <property type="match status" value="1"/>
</dbReference>
<accession>A0AA88R2B6</accession>
<dbReference type="PANTHER" id="PTHR32044">
    <property type="entry name" value="GLUCOMANNAN 4-BETA-MANNOSYLTRANSFERASE 9"/>
    <property type="match status" value="1"/>
</dbReference>
<dbReference type="PANTHER" id="PTHR32044:SF77">
    <property type="entry name" value="GLUCOMANNAN 4-BETA-MANNOSYLTRANSFERASE 9"/>
    <property type="match status" value="1"/>
</dbReference>
<evidence type="ECO:0000256" key="7">
    <source>
        <dbReference type="ARBA" id="ARBA00023136"/>
    </source>
</evidence>
<comment type="caution">
    <text evidence="11">The sequence shown here is derived from an EMBL/GenBank/DDBJ whole genome shotgun (WGS) entry which is preliminary data.</text>
</comment>
<comment type="subcellular location">
    <subcellularLocation>
        <location evidence="1">Golgi apparatus membrane</location>
        <topology evidence="1">Multi-pass membrane protein</topology>
    </subcellularLocation>
</comment>
<evidence type="ECO:0000256" key="6">
    <source>
        <dbReference type="ARBA" id="ARBA00023034"/>
    </source>
</evidence>
<evidence type="ECO:0000256" key="9">
    <source>
        <dbReference type="SAM" id="Phobius"/>
    </source>
</evidence>
<evidence type="ECO:0000256" key="2">
    <source>
        <dbReference type="ARBA" id="ARBA00022676"/>
    </source>
</evidence>
<keyword evidence="12" id="KW-1185">Reference proteome</keyword>
<dbReference type="GO" id="GO:0051753">
    <property type="term" value="F:mannan synthase activity"/>
    <property type="evidence" value="ECO:0007669"/>
    <property type="project" value="TreeGrafter"/>
</dbReference>
<evidence type="ECO:0000256" key="3">
    <source>
        <dbReference type="ARBA" id="ARBA00022679"/>
    </source>
</evidence>
<keyword evidence="7 9" id="KW-0472">Membrane</keyword>
<dbReference type="EMBL" id="JAVXUO010001517">
    <property type="protein sequence ID" value="KAK2981514.1"/>
    <property type="molecule type" value="Genomic_DNA"/>
</dbReference>
<dbReference type="Pfam" id="PF00535">
    <property type="entry name" value="Glycos_transf_2"/>
    <property type="match status" value="1"/>
</dbReference>
<evidence type="ECO:0000259" key="10">
    <source>
        <dbReference type="Pfam" id="PF00535"/>
    </source>
</evidence>